<sequence length="108" mass="12078">MLHSMYIKVPVSLGPSKSWLAGSSTPQSGRDVDAFPDIFRRHADKPMGIFRLSSGVVYKQRTPREAMVPVLLWLLNNTLQKTELEMKCNLASRLLHSAMEGACFGRDS</sequence>
<dbReference type="Proteomes" id="UP001044222">
    <property type="component" value="Unassembled WGS sequence"/>
</dbReference>
<dbReference type="EMBL" id="JAFIRN010000003">
    <property type="protein sequence ID" value="KAG5852864.1"/>
    <property type="molecule type" value="Genomic_DNA"/>
</dbReference>
<reference evidence="1" key="1">
    <citation type="submission" date="2021-01" db="EMBL/GenBank/DDBJ databases">
        <title>A chromosome-scale assembly of European eel, Anguilla anguilla.</title>
        <authorList>
            <person name="Henkel C."/>
            <person name="Jong-Raadsen S.A."/>
            <person name="Dufour S."/>
            <person name="Weltzien F.-A."/>
            <person name="Palstra A.P."/>
            <person name="Pelster B."/>
            <person name="Spaink H.P."/>
            <person name="Van Den Thillart G.E."/>
            <person name="Jansen H."/>
            <person name="Zahm M."/>
            <person name="Klopp C."/>
            <person name="Cedric C."/>
            <person name="Louis A."/>
            <person name="Berthelot C."/>
            <person name="Parey E."/>
            <person name="Roest Crollius H."/>
            <person name="Montfort J."/>
            <person name="Robinson-Rechavi M."/>
            <person name="Bucao C."/>
            <person name="Bouchez O."/>
            <person name="Gislard M."/>
            <person name="Lluch J."/>
            <person name="Milhes M."/>
            <person name="Lampietro C."/>
            <person name="Lopez Roques C."/>
            <person name="Donnadieu C."/>
            <person name="Braasch I."/>
            <person name="Desvignes T."/>
            <person name="Postlethwait J."/>
            <person name="Bobe J."/>
            <person name="Guiguen Y."/>
            <person name="Dirks R."/>
        </authorList>
    </citation>
    <scope>NUCLEOTIDE SEQUENCE</scope>
    <source>
        <strain evidence="1">Tag_6206</strain>
        <tissue evidence="1">Liver</tissue>
    </source>
</reference>
<evidence type="ECO:0000313" key="1">
    <source>
        <dbReference type="EMBL" id="KAG5852864.1"/>
    </source>
</evidence>
<comment type="caution">
    <text evidence="1">The sequence shown here is derived from an EMBL/GenBank/DDBJ whole genome shotgun (WGS) entry which is preliminary data.</text>
</comment>
<name>A0A9D3MPZ8_ANGAN</name>
<gene>
    <name evidence="1" type="ORF">ANANG_G00067050</name>
</gene>
<keyword evidence="2" id="KW-1185">Reference proteome</keyword>
<accession>A0A9D3MPZ8</accession>
<evidence type="ECO:0000313" key="2">
    <source>
        <dbReference type="Proteomes" id="UP001044222"/>
    </source>
</evidence>
<proteinExistence type="predicted"/>
<dbReference type="AlphaFoldDB" id="A0A9D3MPZ8"/>
<protein>
    <submittedName>
        <fullName evidence="1">Uncharacterized protein</fullName>
    </submittedName>
</protein>
<organism evidence="1 2">
    <name type="scientific">Anguilla anguilla</name>
    <name type="common">European freshwater eel</name>
    <name type="synonym">Muraena anguilla</name>
    <dbReference type="NCBI Taxonomy" id="7936"/>
    <lineage>
        <taxon>Eukaryota</taxon>
        <taxon>Metazoa</taxon>
        <taxon>Chordata</taxon>
        <taxon>Craniata</taxon>
        <taxon>Vertebrata</taxon>
        <taxon>Euteleostomi</taxon>
        <taxon>Actinopterygii</taxon>
        <taxon>Neopterygii</taxon>
        <taxon>Teleostei</taxon>
        <taxon>Anguilliformes</taxon>
        <taxon>Anguillidae</taxon>
        <taxon>Anguilla</taxon>
    </lineage>
</organism>